<reference evidence="2" key="1">
    <citation type="journal article" date="2019" name="Int. J. Syst. Evol. Microbiol.">
        <title>The Global Catalogue of Microorganisms (GCM) 10K type strain sequencing project: providing services to taxonomists for standard genome sequencing and annotation.</title>
        <authorList>
            <consortium name="The Broad Institute Genomics Platform"/>
            <consortium name="The Broad Institute Genome Sequencing Center for Infectious Disease"/>
            <person name="Wu L."/>
            <person name="Ma J."/>
        </authorList>
    </citation>
    <scope>NUCLEOTIDE SEQUENCE [LARGE SCALE GENOMIC DNA]</scope>
    <source>
        <strain evidence="2">IBRC-M 10908</strain>
    </source>
</reference>
<dbReference type="EMBL" id="JBHSDK010000015">
    <property type="protein sequence ID" value="MFC4336028.1"/>
    <property type="molecule type" value="Genomic_DNA"/>
</dbReference>
<evidence type="ECO:0000313" key="2">
    <source>
        <dbReference type="Proteomes" id="UP001595823"/>
    </source>
</evidence>
<dbReference type="Proteomes" id="UP001595823">
    <property type="component" value="Unassembled WGS sequence"/>
</dbReference>
<keyword evidence="2" id="KW-1185">Reference proteome</keyword>
<evidence type="ECO:0000313" key="1">
    <source>
        <dbReference type="EMBL" id="MFC4336028.1"/>
    </source>
</evidence>
<dbReference type="RefSeq" id="WP_380621458.1">
    <property type="nucleotide sequence ID" value="NZ_JBHSDK010000015.1"/>
</dbReference>
<accession>A0ABV8TZ11</accession>
<comment type="caution">
    <text evidence="1">The sequence shown here is derived from an EMBL/GenBank/DDBJ whole genome shotgun (WGS) entry which is preliminary data.</text>
</comment>
<proteinExistence type="predicted"/>
<protein>
    <submittedName>
        <fullName evidence="1">Terminase</fullName>
    </submittedName>
</protein>
<gene>
    <name evidence="1" type="ORF">ACFPET_12515</name>
</gene>
<organism evidence="1 2">
    <name type="scientific">Salininema proteolyticum</name>
    <dbReference type="NCBI Taxonomy" id="1607685"/>
    <lineage>
        <taxon>Bacteria</taxon>
        <taxon>Bacillati</taxon>
        <taxon>Actinomycetota</taxon>
        <taxon>Actinomycetes</taxon>
        <taxon>Glycomycetales</taxon>
        <taxon>Glycomycetaceae</taxon>
        <taxon>Salininema</taxon>
    </lineage>
</organism>
<name>A0ABV8TZ11_9ACTN</name>
<sequence>MTAPLTKEVIDGLEPVFLGPTWSHMDDGSWLLPERTLGWQIAGWCAEFLNSDQGGPWQFTAEQLRWLLWWYAVDEHGRFVHRSGVLQRLKGWGKDPLAAVLCLVELCGPSRFCGWTPEGDPVGMAHPNAWVQVAAVSQSQTRNTMTLFPAIMSDRFIETYGVKPGAELIRAGGGRLRLEAVTSSYRALEGGRSTFTILNETHHWVSGNNGHQMHEVVDGNTTKTDSRFLAITNAYMPGEDSVAERMREAYEKEAEGLALDSGLMYDSVEADPRTPLTPEALRVVLPQIRGDAVWLNIEAIIKSVLSTTISPARSRRMWLNQVVADDEALYSPADWARIETETELQAGDEIVLGFDGGKTDDGTALVAIRVSDATAFVVGYWQAPDGPEAEGWTVPREAVDAAVRSAFDAFNVRAFYADVALWESHIDSWAADIGEGLVVKASGRHPIAWDMRGSLKRSTAAHERLMSAALNGQLRYDGDRIMRRHALNARRRVNNYGVSFGKEHRESKRKVDAYAALMLAHEALQDLRIRVNEKQRTGRGYFV</sequence>